<accession>A0A369XQ18</accession>
<dbReference type="GO" id="GO:0007165">
    <property type="term" value="P:signal transduction"/>
    <property type="evidence" value="ECO:0007669"/>
    <property type="project" value="InterPro"/>
</dbReference>
<dbReference type="GO" id="GO:0120147">
    <property type="term" value="F:formylglycine-generating oxidase activity"/>
    <property type="evidence" value="ECO:0007669"/>
    <property type="project" value="TreeGrafter"/>
</dbReference>
<dbReference type="SUPFAM" id="SSF52200">
    <property type="entry name" value="Toll/Interleukin receptor TIR domain"/>
    <property type="match status" value="1"/>
</dbReference>
<dbReference type="Pfam" id="PF13676">
    <property type="entry name" value="TIR_2"/>
    <property type="match status" value="1"/>
</dbReference>
<dbReference type="InterPro" id="IPR042095">
    <property type="entry name" value="SUMF_sf"/>
</dbReference>
<name>A0A369XQ18_9PROT</name>
<reference evidence="2 3" key="1">
    <citation type="submission" date="2018-05" db="EMBL/GenBank/DDBJ databases">
        <title>Integrated omic analyses show evidence that a Ca. Accumulibacter phosphatis strain performs denitrification under micro-aerobic conditions.</title>
        <authorList>
            <person name="Camejo P.Y."/>
            <person name="Katherine M.D."/>
            <person name="Daniel N.R."/>
        </authorList>
    </citation>
    <scope>NUCLEOTIDE SEQUENCE [LARGE SCALE GENOMIC DNA]</scope>
    <source>
        <strain evidence="2">UW-LDO-IC</strain>
    </source>
</reference>
<evidence type="ECO:0000259" key="1">
    <source>
        <dbReference type="PROSITE" id="PS50104"/>
    </source>
</evidence>
<dbReference type="PANTHER" id="PTHR23150">
    <property type="entry name" value="SULFATASE MODIFYING FACTOR 1, 2"/>
    <property type="match status" value="1"/>
</dbReference>
<dbReference type="Gene3D" id="3.90.1580.10">
    <property type="entry name" value="paralog of FGE (formylglycine-generating enzyme)"/>
    <property type="match status" value="1"/>
</dbReference>
<protein>
    <submittedName>
        <fullName evidence="2">TIR domain-containing protein</fullName>
    </submittedName>
</protein>
<dbReference type="InterPro" id="IPR005532">
    <property type="entry name" value="SUMF_dom"/>
</dbReference>
<dbReference type="Proteomes" id="UP000253831">
    <property type="component" value="Unassembled WGS sequence"/>
</dbReference>
<evidence type="ECO:0000313" key="3">
    <source>
        <dbReference type="Proteomes" id="UP000253831"/>
    </source>
</evidence>
<dbReference type="EMBL" id="QPGA01000013">
    <property type="protein sequence ID" value="RDE50936.1"/>
    <property type="molecule type" value="Genomic_DNA"/>
</dbReference>
<dbReference type="Pfam" id="PF20703">
    <property type="entry name" value="nSTAND1"/>
    <property type="match status" value="1"/>
</dbReference>
<dbReference type="InterPro" id="IPR016187">
    <property type="entry name" value="CTDL_fold"/>
</dbReference>
<organism evidence="2 3">
    <name type="scientific">Candidatus Accumulibacter meliphilus</name>
    <dbReference type="NCBI Taxonomy" id="2211374"/>
    <lineage>
        <taxon>Bacteria</taxon>
        <taxon>Pseudomonadati</taxon>
        <taxon>Pseudomonadota</taxon>
        <taxon>Betaproteobacteria</taxon>
        <taxon>Candidatus Accumulibacter</taxon>
    </lineage>
</organism>
<dbReference type="InterPro" id="IPR051043">
    <property type="entry name" value="Sulfatase_Mod_Factor_Kinase"/>
</dbReference>
<dbReference type="InterPro" id="IPR000157">
    <property type="entry name" value="TIR_dom"/>
</dbReference>
<dbReference type="PANTHER" id="PTHR23150:SF19">
    <property type="entry name" value="FORMYLGLYCINE-GENERATING ENZYME"/>
    <property type="match status" value="1"/>
</dbReference>
<dbReference type="Gene3D" id="3.40.50.10140">
    <property type="entry name" value="Toll/interleukin-1 receptor homology (TIR) domain"/>
    <property type="match status" value="1"/>
</dbReference>
<dbReference type="InterPro" id="IPR035897">
    <property type="entry name" value="Toll_tir_struct_dom_sf"/>
</dbReference>
<dbReference type="PROSITE" id="PS50104">
    <property type="entry name" value="TIR"/>
    <property type="match status" value="1"/>
</dbReference>
<dbReference type="SUPFAM" id="SSF52540">
    <property type="entry name" value="P-loop containing nucleoside triphosphate hydrolases"/>
    <property type="match status" value="1"/>
</dbReference>
<dbReference type="Pfam" id="PF03781">
    <property type="entry name" value="FGE-sulfatase"/>
    <property type="match status" value="1"/>
</dbReference>
<feature type="domain" description="TIR" evidence="1">
    <location>
        <begin position="8"/>
        <end position="141"/>
    </location>
</feature>
<evidence type="ECO:0000313" key="2">
    <source>
        <dbReference type="EMBL" id="RDE50936.1"/>
    </source>
</evidence>
<gene>
    <name evidence="2" type="ORF">DVS81_09000</name>
</gene>
<dbReference type="InterPro" id="IPR027417">
    <property type="entry name" value="P-loop_NTPase"/>
</dbReference>
<proteinExistence type="predicted"/>
<comment type="caution">
    <text evidence="2">The sequence shown here is derived from an EMBL/GenBank/DDBJ whole genome shotgun (WGS) entry which is preliminary data.</text>
</comment>
<sequence>MPPNSPQTTEHVFLSYSHGDQAAAIVLRDALETAKLSVFKDDDSLHGGDRWMERLQQVLASCSAFVVLVGRDGVRRWVGAEVEVALNRHLSSEKDDERLPIFPILLEEAAPETLPPLLALFQASRWTAADALPPAGLVAAICAHAIRLDSPPAIEGCPFVGLNAFTSKDARLFFGRRRETLEALTCLGNQQQANPEALHGGGGGAYFRWLQIEGNSGTGKSSLVNAGMLPMIEQGALWARTGFEHWTILGPMMPGENPLTRLVDVVEHGLISEGLRHMLARQQAFEHEHDERALAFALRDCRKKQSAFLLIVDQFEELFTFANAAASKQFDALLANALQDADCPLFLISTVRADFLDRFERLPRLQAIYNSHCKRYFLPAISEHGLREIIEQPARLAGLDVSEVSAAIIEEARNEIGALPLVENALFTLWDQRQGKKVLSGERYIQLKGIAGMLSTQADALLARIGGPLSKDRQGALELLLRLTRINDEGRHTRQRIPREEALMIAGDDNPAVGERVLQLLSGERRVDAPAEAPAGALRVLTVSTEQQRQYVDLIHETLIRARGKDEQTGKEVGYWPTLYDYIENNRDRDVLRQQLRFQTEQWGKSGVVGRWWNLAGWQDLWRYRRLRVDQSSDEGRFVFRSRWKVRAQFLVLALLFAFVGGSYMWTREHSLPLDYMALQQRYRLGYAPVPELLPISAGSLDMGEQNKAFVKELPKEKWPDFGVPGIHVEIRQGFNLAKHEVTYEEFDYYVWEQHRAGNSAVVYPTTAKGGRGTRPVVNISWHEARAYTEWLGKHIKKTCRLPSEAEWEHAARAKTITAYPWGDDIPRSGGDKEGRLAKCRNCSSTGGDKQSAPVGSFPGNGFCIHDTSGNVWEWTCSLWREQFDGNEQNCVVPEESQPTVVRGGSWESGADYARSAARDYRGPTSAFPSVGFRPLCEFPNK</sequence>
<dbReference type="AlphaFoldDB" id="A0A369XQ18"/>
<dbReference type="SUPFAM" id="SSF56436">
    <property type="entry name" value="C-type lectin-like"/>
    <property type="match status" value="1"/>
</dbReference>
<dbReference type="InterPro" id="IPR049052">
    <property type="entry name" value="nSTAND1"/>
</dbReference>